<dbReference type="PRINTS" id="PR00050">
    <property type="entry name" value="COLDSHOCK"/>
</dbReference>
<reference evidence="8" key="1">
    <citation type="submission" date="2016-10" db="EMBL/GenBank/DDBJ databases">
        <authorList>
            <person name="Varghese N."/>
        </authorList>
    </citation>
    <scope>NUCLEOTIDE SEQUENCE</scope>
</reference>
<evidence type="ECO:0000256" key="1">
    <source>
        <dbReference type="ARBA" id="ARBA00004496"/>
    </source>
</evidence>
<dbReference type="CDD" id="cd04458">
    <property type="entry name" value="CSP_CDS"/>
    <property type="match status" value="1"/>
</dbReference>
<keyword evidence="3" id="KW-0805">Transcription regulation</keyword>
<protein>
    <submittedName>
        <fullName evidence="8">Putative Csp</fullName>
    </submittedName>
</protein>
<organism evidence="8">
    <name type="scientific">uncultured virus</name>
    <dbReference type="NCBI Taxonomy" id="340016"/>
    <lineage>
        <taxon>Viruses</taxon>
        <taxon>environmental samples</taxon>
    </lineage>
</organism>
<evidence type="ECO:0000259" key="7">
    <source>
        <dbReference type="PROSITE" id="PS51857"/>
    </source>
</evidence>
<keyword evidence="6" id="KW-0804">Transcription</keyword>
<dbReference type="PROSITE" id="PS51857">
    <property type="entry name" value="CSD_2"/>
    <property type="match status" value="1"/>
</dbReference>
<dbReference type="PIRSF" id="PIRSF002599">
    <property type="entry name" value="Cold_shock_A"/>
    <property type="match status" value="1"/>
</dbReference>
<dbReference type="SUPFAM" id="SSF50249">
    <property type="entry name" value="Nucleic acid-binding proteins"/>
    <property type="match status" value="1"/>
</dbReference>
<name>A0A218MMZ6_9VIRU</name>
<dbReference type="PANTHER" id="PTHR46565">
    <property type="entry name" value="COLD SHOCK DOMAIN PROTEIN 2"/>
    <property type="match status" value="1"/>
</dbReference>
<keyword evidence="2" id="KW-0963">Cytoplasm</keyword>
<dbReference type="SMART" id="SM00357">
    <property type="entry name" value="CSP"/>
    <property type="match status" value="1"/>
</dbReference>
<evidence type="ECO:0000256" key="5">
    <source>
        <dbReference type="ARBA" id="ARBA00023159"/>
    </source>
</evidence>
<evidence type="ECO:0000256" key="4">
    <source>
        <dbReference type="ARBA" id="ARBA00023125"/>
    </source>
</evidence>
<evidence type="ECO:0000256" key="2">
    <source>
        <dbReference type="ARBA" id="ARBA00022490"/>
    </source>
</evidence>
<evidence type="ECO:0000256" key="3">
    <source>
        <dbReference type="ARBA" id="ARBA00023015"/>
    </source>
</evidence>
<dbReference type="InterPro" id="IPR012156">
    <property type="entry name" value="Cold_shock_CspA"/>
</dbReference>
<dbReference type="PANTHER" id="PTHR46565:SF20">
    <property type="entry name" value="COLD SHOCK DOMAIN-CONTAINING PROTEIN 4"/>
    <property type="match status" value="1"/>
</dbReference>
<feature type="domain" description="CSD" evidence="7">
    <location>
        <begin position="1"/>
        <end position="66"/>
    </location>
</feature>
<dbReference type="GO" id="GO:0003677">
    <property type="term" value="F:DNA binding"/>
    <property type="evidence" value="ECO:0007669"/>
    <property type="project" value="UniProtKB-KW"/>
</dbReference>
<dbReference type="Gene3D" id="2.40.50.140">
    <property type="entry name" value="Nucleic acid-binding proteins"/>
    <property type="match status" value="1"/>
</dbReference>
<accession>A0A218MMZ6</accession>
<dbReference type="InterPro" id="IPR019844">
    <property type="entry name" value="CSD_CS"/>
</dbReference>
<dbReference type="InterPro" id="IPR002059">
    <property type="entry name" value="CSP_DNA-bd"/>
</dbReference>
<dbReference type="PROSITE" id="PS00352">
    <property type="entry name" value="CSD_1"/>
    <property type="match status" value="1"/>
</dbReference>
<keyword evidence="4" id="KW-0238">DNA-binding</keyword>
<keyword evidence="5" id="KW-0010">Activator</keyword>
<dbReference type="Pfam" id="PF00313">
    <property type="entry name" value="CSD"/>
    <property type="match status" value="1"/>
</dbReference>
<dbReference type="EMBL" id="KY052848">
    <property type="protein sequence ID" value="ASF00653.1"/>
    <property type="molecule type" value="Genomic_DNA"/>
</dbReference>
<dbReference type="InterPro" id="IPR012340">
    <property type="entry name" value="NA-bd_OB-fold"/>
</dbReference>
<evidence type="ECO:0000256" key="6">
    <source>
        <dbReference type="ARBA" id="ARBA00023163"/>
    </source>
</evidence>
<sequence>MEKGKVKWFNSAKGFGFITPDIEGKDVFLHISALKAANIKEVMDGDVIEYTLQEFRGRQVASDVKVIKNFNQ</sequence>
<comment type="subcellular location">
    <subcellularLocation>
        <location evidence="1">Cytoplasm</location>
    </subcellularLocation>
</comment>
<proteinExistence type="predicted"/>
<dbReference type="InterPro" id="IPR011129">
    <property type="entry name" value="CSD"/>
</dbReference>
<evidence type="ECO:0000313" key="8">
    <source>
        <dbReference type="EMBL" id="ASF00653.1"/>
    </source>
</evidence>
<reference evidence="8" key="2">
    <citation type="journal article" date="2017" name="Nat. Commun.">
        <title>Single-virus genomics reveals hidden cosmopolitan and abundant viruses.</title>
        <authorList>
            <person name="Martinez-Hernandez F."/>
            <person name="Fornas O."/>
            <person name="Lluesma Gomez M."/>
            <person name="Bolduc B."/>
            <person name="de la Cruz Pena M.J."/>
            <person name="Martinez J.M."/>
            <person name="Anton J."/>
            <person name="Gasol J.M."/>
            <person name="Rosselli R."/>
            <person name="Rodriguez-Valera F."/>
            <person name="Sullivan M.B."/>
            <person name="Acinas S.G."/>
            <person name="Martinez-Garcia M."/>
        </authorList>
    </citation>
    <scope>NUCLEOTIDE SEQUENCE</scope>
</reference>